<dbReference type="EMBL" id="JAOPJF010000051">
    <property type="protein sequence ID" value="KAK1142406.1"/>
    <property type="molecule type" value="Genomic_DNA"/>
</dbReference>
<name>A0ACC3AXX6_9EURO</name>
<evidence type="ECO:0000313" key="1">
    <source>
        <dbReference type="EMBL" id="KAK1142406.1"/>
    </source>
</evidence>
<evidence type="ECO:0000313" key="2">
    <source>
        <dbReference type="Proteomes" id="UP001177260"/>
    </source>
</evidence>
<organism evidence="1 2">
    <name type="scientific">Aspergillus melleus</name>
    <dbReference type="NCBI Taxonomy" id="138277"/>
    <lineage>
        <taxon>Eukaryota</taxon>
        <taxon>Fungi</taxon>
        <taxon>Dikarya</taxon>
        <taxon>Ascomycota</taxon>
        <taxon>Pezizomycotina</taxon>
        <taxon>Eurotiomycetes</taxon>
        <taxon>Eurotiomycetidae</taxon>
        <taxon>Eurotiales</taxon>
        <taxon>Aspergillaceae</taxon>
        <taxon>Aspergillus</taxon>
        <taxon>Aspergillus subgen. Circumdati</taxon>
    </lineage>
</organism>
<protein>
    <submittedName>
        <fullName evidence="1">Uncharacterized protein</fullName>
    </submittedName>
</protein>
<proteinExistence type="predicted"/>
<keyword evidence="2" id="KW-1185">Reference proteome</keyword>
<comment type="caution">
    <text evidence="1">The sequence shown here is derived from an EMBL/GenBank/DDBJ whole genome shotgun (WGS) entry which is preliminary data.</text>
</comment>
<reference evidence="1 2" key="1">
    <citation type="journal article" date="2023" name="ACS Omega">
        <title>Identification of the Neoaspergillic Acid Biosynthesis Gene Cluster by Establishing an In Vitro CRISPR-Ribonucleoprotein Genetic System in Aspergillus melleus.</title>
        <authorList>
            <person name="Yuan B."/>
            <person name="Grau M.F."/>
            <person name="Murata R.M."/>
            <person name="Torok T."/>
            <person name="Venkateswaran K."/>
            <person name="Stajich J.E."/>
            <person name="Wang C.C.C."/>
        </authorList>
    </citation>
    <scope>NUCLEOTIDE SEQUENCE [LARGE SCALE GENOMIC DNA]</scope>
    <source>
        <strain evidence="1 2">IMV 1140</strain>
    </source>
</reference>
<accession>A0ACC3AXX6</accession>
<dbReference type="Proteomes" id="UP001177260">
    <property type="component" value="Unassembled WGS sequence"/>
</dbReference>
<gene>
    <name evidence="1" type="ORF">N8T08_007958</name>
</gene>
<sequence length="332" mass="36494">MPSASALHYSTMCFEGMKAFRGMDGKLRLFRAGLNCCWLLDSATRVCLPSFSPRDLHILIKKLCEIDAPKWLPPSQKGSSLYIRPTFIGTSEGLGLNRPKEALLYVIVSFWPNSAVSASQSITPSNGLRLWGSPRNMTGSWPGRYGLAKLAANYGPSLLAQQKAQAAGYDQVMWLFGPDRQVTEAGASNLFFIWRSLQGTLQGRLQLITAPLEDNLILPGVTRRSVLELARSRMSIGQCSIGNTAHYVEPVEVVEKKFTIHDVIDAADQGRLRGAFVTGTACFITPVTSIFFEGGEIDIEPDGTPHIALFRKWMSNIVNGEVHSSWTEVVEG</sequence>